<feature type="domain" description="ABC transporter" evidence="9">
    <location>
        <begin position="21"/>
        <end position="250"/>
    </location>
</feature>
<dbReference type="InterPro" id="IPR008995">
    <property type="entry name" value="Mo/tungstate-bd_C_term_dom"/>
</dbReference>
<evidence type="ECO:0000256" key="4">
    <source>
        <dbReference type="ARBA" id="ARBA00022741"/>
    </source>
</evidence>
<dbReference type="CDD" id="cd03259">
    <property type="entry name" value="ABC_Carb_Solutes_like"/>
    <property type="match status" value="1"/>
</dbReference>
<dbReference type="Proteomes" id="UP000474159">
    <property type="component" value="Unassembled WGS sequence"/>
</dbReference>
<dbReference type="GO" id="GO:0043190">
    <property type="term" value="C:ATP-binding cassette (ABC) transporter complex"/>
    <property type="evidence" value="ECO:0007669"/>
    <property type="project" value="InterPro"/>
</dbReference>
<dbReference type="GO" id="GO:0016887">
    <property type="term" value="F:ATP hydrolysis activity"/>
    <property type="evidence" value="ECO:0007669"/>
    <property type="project" value="InterPro"/>
</dbReference>
<evidence type="ECO:0000256" key="5">
    <source>
        <dbReference type="ARBA" id="ARBA00022840"/>
    </source>
</evidence>
<evidence type="ECO:0000256" key="7">
    <source>
        <dbReference type="ARBA" id="ARBA00023065"/>
    </source>
</evidence>
<dbReference type="Pfam" id="PF08402">
    <property type="entry name" value="TOBE_2"/>
    <property type="match status" value="1"/>
</dbReference>
<keyword evidence="7" id="KW-0406">Ion transport</keyword>
<dbReference type="GO" id="GO:0015697">
    <property type="term" value="P:quaternary ammonium group transport"/>
    <property type="evidence" value="ECO:0007669"/>
    <property type="project" value="UniProtKB-ARBA"/>
</dbReference>
<dbReference type="PANTHER" id="PTHR42781:SF4">
    <property type="entry name" value="SPERMIDINE_PUTRESCINE IMPORT ATP-BINDING PROTEIN POTA"/>
    <property type="match status" value="1"/>
</dbReference>
<proteinExistence type="predicted"/>
<keyword evidence="1" id="KW-0813">Transport</keyword>
<dbReference type="PANTHER" id="PTHR42781">
    <property type="entry name" value="SPERMIDINE/PUTRESCINE IMPORT ATP-BINDING PROTEIN POTA"/>
    <property type="match status" value="1"/>
</dbReference>
<evidence type="ECO:0000256" key="2">
    <source>
        <dbReference type="ARBA" id="ARBA00022475"/>
    </source>
</evidence>
<dbReference type="InterPro" id="IPR050093">
    <property type="entry name" value="ABC_SmlMolc_Importer"/>
</dbReference>
<dbReference type="FunFam" id="3.40.50.300:FF:000425">
    <property type="entry name" value="Probable ABC transporter, ATP-binding subunit"/>
    <property type="match status" value="1"/>
</dbReference>
<dbReference type="SUPFAM" id="SSF52540">
    <property type="entry name" value="P-loop containing nucleoside triphosphate hydrolases"/>
    <property type="match status" value="1"/>
</dbReference>
<dbReference type="GO" id="GO:0015408">
    <property type="term" value="F:ABC-type ferric iron transporter activity"/>
    <property type="evidence" value="ECO:0007669"/>
    <property type="project" value="InterPro"/>
</dbReference>
<name>A0A6L3SW79_9HYPH</name>
<keyword evidence="8" id="KW-0472">Membrane</keyword>
<organism evidence="10 11">
    <name type="scientific">Methylobacterium soli</name>
    <dbReference type="NCBI Taxonomy" id="553447"/>
    <lineage>
        <taxon>Bacteria</taxon>
        <taxon>Pseudomonadati</taxon>
        <taxon>Pseudomonadota</taxon>
        <taxon>Alphaproteobacteria</taxon>
        <taxon>Hyphomicrobiales</taxon>
        <taxon>Methylobacteriaceae</taxon>
        <taxon>Methylobacterium</taxon>
    </lineage>
</organism>
<keyword evidence="4" id="KW-0547">Nucleotide-binding</keyword>
<dbReference type="InterPro" id="IPR003439">
    <property type="entry name" value="ABC_transporter-like_ATP-bd"/>
</dbReference>
<evidence type="ECO:0000313" key="11">
    <source>
        <dbReference type="Proteomes" id="UP000474159"/>
    </source>
</evidence>
<keyword evidence="6" id="KW-0408">Iron</keyword>
<dbReference type="EMBL" id="VZZK01000026">
    <property type="protein sequence ID" value="KAB1076850.1"/>
    <property type="molecule type" value="Genomic_DNA"/>
</dbReference>
<dbReference type="InterPro" id="IPR003593">
    <property type="entry name" value="AAA+_ATPase"/>
</dbReference>
<accession>A0A6L3SW79</accession>
<evidence type="ECO:0000256" key="6">
    <source>
        <dbReference type="ARBA" id="ARBA00023004"/>
    </source>
</evidence>
<evidence type="ECO:0000313" key="10">
    <source>
        <dbReference type="EMBL" id="KAB1076850.1"/>
    </source>
</evidence>
<protein>
    <submittedName>
        <fullName evidence="10">ABC transporter ATP-binding protein</fullName>
    </submittedName>
</protein>
<evidence type="ECO:0000259" key="9">
    <source>
        <dbReference type="PROSITE" id="PS50893"/>
    </source>
</evidence>
<keyword evidence="2" id="KW-1003">Cell membrane</keyword>
<comment type="caution">
    <text evidence="10">The sequence shown here is derived from an EMBL/GenBank/DDBJ whole genome shotgun (WGS) entry which is preliminary data.</text>
</comment>
<dbReference type="InterPro" id="IPR013611">
    <property type="entry name" value="Transp-assoc_OB_typ2"/>
</dbReference>
<gene>
    <name evidence="10" type="ORF">F6X53_21545</name>
</gene>
<evidence type="ECO:0000256" key="8">
    <source>
        <dbReference type="ARBA" id="ARBA00023136"/>
    </source>
</evidence>
<keyword evidence="5 10" id="KW-0067">ATP-binding</keyword>
<dbReference type="SMART" id="SM00382">
    <property type="entry name" value="AAA"/>
    <property type="match status" value="1"/>
</dbReference>
<sequence length="361" mass="38145">MSRLISPARPEPEAAEAPSRLELVGIGCRFGPVRALDRVSLSARPGEILGLLGDSGCGKSTLLRIVAGLERPDRGEIGFDGHAIDPGTPPEARGVGLMFQDYALFPHLTVAENVRFGLARRPRREAEAIAAARLAQVGLADRADRYPATLSGGEGQRVALARALAPGPRILLLDEPFSNLDRRTRDRVRADTLAVVRAAGTTTLLVTHDPEEALAFCDRIALMRGGRVVQAGTGPDLYERPTSRFSARFFGDLVEMPGRCRDGGVDTPFGTLPAPGFPEGAPVRVCLRPEAIRLASAGTGAPGRVLSRRYLGAQARLEIAVAGLAEPLLLAVGADDARQEGDAVGLARAETGAFIFPDAAD</sequence>
<keyword evidence="3" id="KW-0410">Iron transport</keyword>
<dbReference type="Pfam" id="PF00005">
    <property type="entry name" value="ABC_tran"/>
    <property type="match status" value="1"/>
</dbReference>
<dbReference type="GO" id="GO:0005524">
    <property type="term" value="F:ATP binding"/>
    <property type="evidence" value="ECO:0007669"/>
    <property type="project" value="UniProtKB-KW"/>
</dbReference>
<reference evidence="10 11" key="1">
    <citation type="submission" date="2019-09" db="EMBL/GenBank/DDBJ databases">
        <title>YIM 48816 draft genome.</title>
        <authorList>
            <person name="Jiang L."/>
        </authorList>
    </citation>
    <scope>NUCLEOTIDE SEQUENCE [LARGE SCALE GENOMIC DNA]</scope>
    <source>
        <strain evidence="10 11">YIM 48816</strain>
    </source>
</reference>
<evidence type="ECO:0000256" key="3">
    <source>
        <dbReference type="ARBA" id="ARBA00022496"/>
    </source>
</evidence>
<dbReference type="RefSeq" id="WP_151002413.1">
    <property type="nucleotide sequence ID" value="NZ_VZZK01000026.1"/>
</dbReference>
<dbReference type="PROSITE" id="PS50893">
    <property type="entry name" value="ABC_TRANSPORTER_2"/>
    <property type="match status" value="1"/>
</dbReference>
<dbReference type="Gene3D" id="3.40.50.300">
    <property type="entry name" value="P-loop containing nucleotide triphosphate hydrolases"/>
    <property type="match status" value="1"/>
</dbReference>
<keyword evidence="11" id="KW-1185">Reference proteome</keyword>
<evidence type="ECO:0000256" key="1">
    <source>
        <dbReference type="ARBA" id="ARBA00022448"/>
    </source>
</evidence>
<dbReference type="AlphaFoldDB" id="A0A6L3SW79"/>
<dbReference type="InterPro" id="IPR015853">
    <property type="entry name" value="ABC_transpr_FbpC"/>
</dbReference>
<dbReference type="OrthoDB" id="9802264at2"/>
<dbReference type="InterPro" id="IPR027417">
    <property type="entry name" value="P-loop_NTPase"/>
</dbReference>
<dbReference type="SUPFAM" id="SSF50331">
    <property type="entry name" value="MOP-like"/>
    <property type="match status" value="1"/>
</dbReference>